<organism evidence="1 2">
    <name type="scientific">Methylobacillus methanolivorans</name>
    <dbReference type="NCBI Taxonomy" id="1848927"/>
    <lineage>
        <taxon>Bacteria</taxon>
        <taxon>Pseudomonadati</taxon>
        <taxon>Pseudomonadota</taxon>
        <taxon>Betaproteobacteria</taxon>
        <taxon>Nitrosomonadales</taxon>
        <taxon>Methylophilaceae</taxon>
        <taxon>Methylobacillus</taxon>
    </lineage>
</organism>
<comment type="caution">
    <text evidence="1">The sequence shown here is derived from an EMBL/GenBank/DDBJ whole genome shotgun (WGS) entry which is preliminary data.</text>
</comment>
<proteinExistence type="predicted"/>
<dbReference type="EMBL" id="JBIWXY010000001">
    <property type="protein sequence ID" value="MFJ5445993.1"/>
    <property type="molecule type" value="Genomic_DNA"/>
</dbReference>
<dbReference type="RefSeq" id="WP_230347979.1">
    <property type="nucleotide sequence ID" value="NZ_JBIWXY010000001.1"/>
</dbReference>
<evidence type="ECO:0000313" key="2">
    <source>
        <dbReference type="Proteomes" id="UP001617669"/>
    </source>
</evidence>
<reference evidence="1 2" key="1">
    <citation type="submission" date="2024-11" db="EMBL/GenBank/DDBJ databases">
        <authorList>
            <person name="Kaparullina E.N."/>
            <person name="Delegan Y.A."/>
            <person name="Doronina N.V."/>
        </authorList>
    </citation>
    <scope>NUCLEOTIDE SEQUENCE [LARGE SCALE GENOMIC DNA]</scope>
    <source>
        <strain evidence="1 2">7sh_L</strain>
    </source>
</reference>
<gene>
    <name evidence="1" type="ORF">ACIKP9_07110</name>
</gene>
<keyword evidence="2" id="KW-1185">Reference proteome</keyword>
<dbReference type="Proteomes" id="UP001617669">
    <property type="component" value="Unassembled WGS sequence"/>
</dbReference>
<sequence length="105" mass="11563">MQYRTVGAVLISSILFALQGCGEHHDLAGALSEKDGKTYLSTSIEKLSQTRIKFLVSALGQPQGQIEIKHGRMTYYTLIHSVQKRGKISNDVPPFSVAEGFRVRG</sequence>
<evidence type="ECO:0000313" key="1">
    <source>
        <dbReference type="EMBL" id="MFJ5445993.1"/>
    </source>
</evidence>
<accession>A0ABW8GKU3</accession>
<name>A0ABW8GKU3_9PROT</name>
<dbReference type="PROSITE" id="PS51257">
    <property type="entry name" value="PROKAR_LIPOPROTEIN"/>
    <property type="match status" value="1"/>
</dbReference>
<evidence type="ECO:0008006" key="3">
    <source>
        <dbReference type="Google" id="ProtNLM"/>
    </source>
</evidence>
<protein>
    <recommendedName>
        <fullName evidence="3">Lipoprotein</fullName>
    </recommendedName>
</protein>